<dbReference type="Gene3D" id="3.40.640.10">
    <property type="entry name" value="Type I PLP-dependent aspartate aminotransferase-like (Major domain)"/>
    <property type="match status" value="1"/>
</dbReference>
<sequence>MESCSELALLEAVQCKYPFVPGSPGPETLESCTGIMRTAAENVLSKDADVEDLFMYGTTGGDKSCLEELSKYLSTEYGEQVNSKELMLTAGASHGLHMVLTLLFGRDNPVFTEDPSYFYGFKMIRTDLQRNLVPVPFDEEGIVPEELERLVLSHKQTGATVSEDRPFWAAVYMMPVFHNPCGISYSADRCEKLIEVARKHNILLIAEDIYNMIYFEDRPHAPRRLLSFDKATAADSARGHVLSIGSFSKILAPSLRMGWVEGPTSVMSLLNQSNYANSGGSFNHFVSKLATSVLQSGVLLGHVSWLRQVYKKRMAILAQILTDNLPYGCSFRQPQGGFFLWLQLRKDTDASEFLNFATKKFGVNFLPGVHCSPSDAFVHCARLSVSVAGESLVAEGGQVLCQAYRAFLGRD</sequence>
<feature type="domain" description="Aminotransferase class I/classII large" evidence="1">
    <location>
        <begin position="47"/>
        <end position="378"/>
    </location>
</feature>
<dbReference type="SUPFAM" id="SSF53383">
    <property type="entry name" value="PLP-dependent transferases"/>
    <property type="match status" value="1"/>
</dbReference>
<dbReference type="Pfam" id="PF00155">
    <property type="entry name" value="Aminotran_1_2"/>
    <property type="match status" value="1"/>
</dbReference>
<reference evidence="3" key="1">
    <citation type="submission" date="2025-08" db="UniProtKB">
        <authorList>
            <consortium name="RefSeq"/>
        </authorList>
    </citation>
    <scope>IDENTIFICATION</scope>
</reference>
<dbReference type="PANTHER" id="PTHR42858">
    <property type="entry name" value="AMINOTRANSFERASE"/>
    <property type="match status" value="1"/>
</dbReference>
<dbReference type="Proteomes" id="UP000694888">
    <property type="component" value="Unplaced"/>
</dbReference>
<protein>
    <submittedName>
        <fullName evidence="3">Uncharacterized HTH-type transcriptional regulator YdfD</fullName>
    </submittedName>
</protein>
<evidence type="ECO:0000313" key="2">
    <source>
        <dbReference type="Proteomes" id="UP000694888"/>
    </source>
</evidence>
<keyword evidence="2" id="KW-1185">Reference proteome</keyword>
<name>A0ABM1AEV0_APLCA</name>
<organism evidence="2 3">
    <name type="scientific">Aplysia californica</name>
    <name type="common">California sea hare</name>
    <dbReference type="NCBI Taxonomy" id="6500"/>
    <lineage>
        <taxon>Eukaryota</taxon>
        <taxon>Metazoa</taxon>
        <taxon>Spiralia</taxon>
        <taxon>Lophotrochozoa</taxon>
        <taxon>Mollusca</taxon>
        <taxon>Gastropoda</taxon>
        <taxon>Heterobranchia</taxon>
        <taxon>Euthyneura</taxon>
        <taxon>Tectipleura</taxon>
        <taxon>Aplysiida</taxon>
        <taxon>Aplysioidea</taxon>
        <taxon>Aplysiidae</taxon>
        <taxon>Aplysia</taxon>
    </lineage>
</organism>
<dbReference type="InterPro" id="IPR015422">
    <property type="entry name" value="PyrdxlP-dep_Trfase_small"/>
</dbReference>
<dbReference type="InterPro" id="IPR015421">
    <property type="entry name" value="PyrdxlP-dep_Trfase_major"/>
</dbReference>
<dbReference type="GeneID" id="101851100"/>
<dbReference type="PANTHER" id="PTHR42858:SF1">
    <property type="entry name" value="LD15494P"/>
    <property type="match status" value="1"/>
</dbReference>
<evidence type="ECO:0000313" key="3">
    <source>
        <dbReference type="RefSeq" id="XP_012946337.1"/>
    </source>
</evidence>
<dbReference type="InterPro" id="IPR004839">
    <property type="entry name" value="Aminotransferase_I/II_large"/>
</dbReference>
<dbReference type="CDD" id="cd00609">
    <property type="entry name" value="AAT_like"/>
    <property type="match status" value="1"/>
</dbReference>
<dbReference type="RefSeq" id="XP_012946337.1">
    <property type="nucleotide sequence ID" value="XM_013090883.2"/>
</dbReference>
<evidence type="ECO:0000259" key="1">
    <source>
        <dbReference type="Pfam" id="PF00155"/>
    </source>
</evidence>
<proteinExistence type="predicted"/>
<gene>
    <name evidence="3" type="primary">LOC101851100</name>
</gene>
<dbReference type="Gene3D" id="3.90.1150.10">
    <property type="entry name" value="Aspartate Aminotransferase, domain 1"/>
    <property type="match status" value="1"/>
</dbReference>
<dbReference type="InterPro" id="IPR015424">
    <property type="entry name" value="PyrdxlP-dep_Trfase"/>
</dbReference>
<accession>A0ABM1AEV0</accession>